<dbReference type="InterPro" id="IPR010364">
    <property type="entry name" value="Uncharacterised_IM_CreD"/>
</dbReference>
<dbReference type="PANTHER" id="PTHR30092:SF0">
    <property type="entry name" value="INNER MEMBRANE PROTEIN CRED"/>
    <property type="match status" value="1"/>
</dbReference>
<reference evidence="3" key="1">
    <citation type="journal article" date="2019" name="Int. J. Syst. Evol. Microbiol.">
        <title>The Global Catalogue of Microorganisms (GCM) 10K type strain sequencing project: providing services to taxonomists for standard genome sequencing and annotation.</title>
        <authorList>
            <consortium name="The Broad Institute Genomics Platform"/>
            <consortium name="The Broad Institute Genome Sequencing Center for Infectious Disease"/>
            <person name="Wu L."/>
            <person name="Ma J."/>
        </authorList>
    </citation>
    <scope>NUCLEOTIDE SEQUENCE [LARGE SCALE GENOMIC DNA]</scope>
    <source>
        <strain evidence="3">KCTC 52298</strain>
    </source>
</reference>
<name>A0ABW5L3W1_9SPHI</name>
<proteinExistence type="predicted"/>
<keyword evidence="3" id="KW-1185">Reference proteome</keyword>
<dbReference type="Proteomes" id="UP001597440">
    <property type="component" value="Unassembled WGS sequence"/>
</dbReference>
<feature type="transmembrane region" description="Helical" evidence="1">
    <location>
        <begin position="409"/>
        <end position="431"/>
    </location>
</feature>
<keyword evidence="1" id="KW-1133">Transmembrane helix</keyword>
<gene>
    <name evidence="2" type="primary">creD</name>
    <name evidence="2" type="ORF">ACFSQW_15825</name>
</gene>
<dbReference type="EMBL" id="JBHULD010000014">
    <property type="protein sequence ID" value="MFD2555869.1"/>
    <property type="molecule type" value="Genomic_DNA"/>
</dbReference>
<sequence>MENEVKTPPQLPSPNMTVFERLSNSVILKLFVIFVLLLIMMIPMSLVDDLVSERKNREQQVSSEIAAKWGRDQVIVSPVLAVPYDYVSEVVEKDSKGKEFVVQRIDQDWMFLLPSQTQVQTDIKPESLKRGIYESVVYNSSFTIKGNFAGLDMKLLPVAADKMRWSEARLVFGVQDVKGLSADPELEWAGQKLPLTMDVRNFQLFNNNMVASLPLAKGEDTKFDFKIQVKLRGSKSINFLPLANHTLVEAKGNWGNPSFNGAYLPEVREVSDRDFNASWNIPSFGRKLPQQWSGGNDRLYRFSGMSLAEADFDNYIETTDGIAVASANIEAATDMDMVQINFLPEVNNYQKTTRVAKYGILVIVLTFASLFFTEIIKKQRIHLIQYILIGAAMILFYSLLLAISEHLGFNIAYLLAAVATIVLIASFIRMITKDNKTALLFTGILGLFYGFIFVLMQLRDYSLIVGTVGVFVILAILMRISTKVNWYQFDKQ</sequence>
<protein>
    <submittedName>
        <fullName evidence="2">Cell envelope integrity protein CreD</fullName>
    </submittedName>
</protein>
<dbReference type="PIRSF" id="PIRSF004548">
    <property type="entry name" value="CreD"/>
    <property type="match status" value="1"/>
</dbReference>
<dbReference type="Pfam" id="PF06123">
    <property type="entry name" value="CreD"/>
    <property type="match status" value="1"/>
</dbReference>
<comment type="caution">
    <text evidence="2">The sequence shown here is derived from an EMBL/GenBank/DDBJ whole genome shotgun (WGS) entry which is preliminary data.</text>
</comment>
<feature type="transmembrane region" description="Helical" evidence="1">
    <location>
        <begin position="438"/>
        <end position="455"/>
    </location>
</feature>
<keyword evidence="1" id="KW-0472">Membrane</keyword>
<accession>A0ABW5L3W1</accession>
<evidence type="ECO:0000313" key="3">
    <source>
        <dbReference type="Proteomes" id="UP001597440"/>
    </source>
</evidence>
<dbReference type="PANTHER" id="PTHR30092">
    <property type="entry name" value="INNER MEMBRANE PROTEIN CRED"/>
    <property type="match status" value="1"/>
</dbReference>
<organism evidence="2 3">
    <name type="scientific">Sphingobacterium tabacisoli</name>
    <dbReference type="NCBI Taxonomy" id="2044855"/>
    <lineage>
        <taxon>Bacteria</taxon>
        <taxon>Pseudomonadati</taxon>
        <taxon>Bacteroidota</taxon>
        <taxon>Sphingobacteriia</taxon>
        <taxon>Sphingobacteriales</taxon>
        <taxon>Sphingobacteriaceae</taxon>
        <taxon>Sphingobacterium</taxon>
    </lineage>
</organism>
<feature type="transmembrane region" description="Helical" evidence="1">
    <location>
        <begin position="358"/>
        <end position="376"/>
    </location>
</feature>
<dbReference type="NCBIfam" id="NF008712">
    <property type="entry name" value="PRK11715.1-1"/>
    <property type="match status" value="1"/>
</dbReference>
<dbReference type="RefSeq" id="WP_210354154.1">
    <property type="nucleotide sequence ID" value="NZ_JAEQMU010000001.1"/>
</dbReference>
<feature type="transmembrane region" description="Helical" evidence="1">
    <location>
        <begin position="461"/>
        <end position="481"/>
    </location>
</feature>
<feature type="transmembrane region" description="Helical" evidence="1">
    <location>
        <begin position="26"/>
        <end position="47"/>
    </location>
</feature>
<feature type="transmembrane region" description="Helical" evidence="1">
    <location>
        <begin position="383"/>
        <end position="403"/>
    </location>
</feature>
<evidence type="ECO:0000256" key="1">
    <source>
        <dbReference type="SAM" id="Phobius"/>
    </source>
</evidence>
<evidence type="ECO:0000313" key="2">
    <source>
        <dbReference type="EMBL" id="MFD2555869.1"/>
    </source>
</evidence>
<keyword evidence="1" id="KW-0812">Transmembrane</keyword>